<protein>
    <submittedName>
        <fullName evidence="1">Uncharacterized protein</fullName>
    </submittedName>
</protein>
<reference evidence="1 2" key="1">
    <citation type="submission" date="2017-04" db="EMBL/GenBank/DDBJ databases">
        <authorList>
            <person name="Afonso C.L."/>
            <person name="Miller P.J."/>
            <person name="Scott M.A."/>
            <person name="Spackman E."/>
            <person name="Goraichik I."/>
            <person name="Dimitrov K.M."/>
            <person name="Suarez D.L."/>
            <person name="Swayne D.E."/>
        </authorList>
    </citation>
    <scope>NUCLEOTIDE SEQUENCE [LARGE SCALE GENOMIC DNA]</scope>
    <source>
        <strain evidence="1 2">A2P</strain>
    </source>
</reference>
<dbReference type="InterPro" id="IPR021799">
    <property type="entry name" value="PIN-like_prokaryotic"/>
</dbReference>
<dbReference type="Pfam" id="PF11848">
    <property type="entry name" value="DUF3368"/>
    <property type="match status" value="1"/>
</dbReference>
<organism evidence="1 2">
    <name type="scientific">Azospirillum oryzae</name>
    <dbReference type="NCBI Taxonomy" id="286727"/>
    <lineage>
        <taxon>Bacteria</taxon>
        <taxon>Pseudomonadati</taxon>
        <taxon>Pseudomonadota</taxon>
        <taxon>Alphaproteobacteria</taxon>
        <taxon>Rhodospirillales</taxon>
        <taxon>Azospirillaceae</taxon>
        <taxon>Azospirillum</taxon>
    </lineage>
</organism>
<proteinExistence type="predicted"/>
<sequence length="220" mass="24544">MGYSSFLNDNRESLVLDTSVLINLRACTQGGRVLASLPNNILVPQIVAGELEHESSVRNGDISFLHEVAERGIVEITELTDEEYDIFYNLTSLSPSLDDGEAATIAVAMSRNNLPVIDERKGRSRASCLMNGREPIWSLDLFRHPFFIDSLGDQAVEVLYLALRDGRMRIPSASADMVIALLGIERSIDCTSLPGYRERFSVSERRPDVNEARLSIRRDD</sequence>
<gene>
    <name evidence="1" type="ORF">SAMN02982917_1707</name>
</gene>
<dbReference type="STRING" id="286727.SAMN02982917_1707"/>
<name>A0A1X7EHS7_9PROT</name>
<dbReference type="OrthoDB" id="8391751at2"/>
<evidence type="ECO:0000313" key="2">
    <source>
        <dbReference type="Proteomes" id="UP000192936"/>
    </source>
</evidence>
<evidence type="ECO:0000313" key="1">
    <source>
        <dbReference type="EMBL" id="SMF34064.1"/>
    </source>
</evidence>
<accession>A0A1X7EHS7</accession>
<dbReference type="AlphaFoldDB" id="A0A1X7EHS7"/>
<dbReference type="EMBL" id="FXAK01000002">
    <property type="protein sequence ID" value="SMF34064.1"/>
    <property type="molecule type" value="Genomic_DNA"/>
</dbReference>
<dbReference type="Proteomes" id="UP000192936">
    <property type="component" value="Unassembled WGS sequence"/>
</dbReference>